<dbReference type="Proteomes" id="UP000006860">
    <property type="component" value="Chromosome"/>
</dbReference>
<feature type="compositionally biased region" description="Basic and acidic residues" evidence="1">
    <location>
        <begin position="1"/>
        <end position="10"/>
    </location>
</feature>
<dbReference type="HOGENOM" id="CLU_1502396_0_0_0"/>
<accession>F0SKR3</accession>
<evidence type="ECO:0000256" key="1">
    <source>
        <dbReference type="SAM" id="MobiDB-lite"/>
    </source>
</evidence>
<name>F0SKR3_RUBBR</name>
<feature type="region of interest" description="Disordered" evidence="1">
    <location>
        <begin position="1"/>
        <end position="34"/>
    </location>
</feature>
<evidence type="ECO:0000313" key="3">
    <source>
        <dbReference type="Proteomes" id="UP000006860"/>
    </source>
</evidence>
<protein>
    <submittedName>
        <fullName evidence="2">Uncharacterized protein</fullName>
    </submittedName>
</protein>
<organism evidence="2 3">
    <name type="scientific">Rubinisphaera brasiliensis (strain ATCC 49424 / DSM 5305 / JCM 21570 / IAM 15109 / NBRC 103401 / IFAM 1448)</name>
    <name type="common">Planctomyces brasiliensis</name>
    <dbReference type="NCBI Taxonomy" id="756272"/>
    <lineage>
        <taxon>Bacteria</taxon>
        <taxon>Pseudomonadati</taxon>
        <taxon>Planctomycetota</taxon>
        <taxon>Planctomycetia</taxon>
        <taxon>Planctomycetales</taxon>
        <taxon>Planctomycetaceae</taxon>
        <taxon>Rubinisphaera</taxon>
    </lineage>
</organism>
<sequence length="179" mass="20837">MRKQNFDPDVAHAQNVVRSGGRSEGRPVDLRSDEPEEVVRDGQVFQRNLKFLLRHSGSTQAELAKRANVSHDWLRQLTKRGLTQIREKNREPLERLRRVFLLDSTDEFWSESLINDVERVSRRSDQMRPYLRSKDWPYLLKVLGLLQSGEHDYLRGLIDTLADGTKVEGVTEKGFHMPD</sequence>
<feature type="compositionally biased region" description="Basic and acidic residues" evidence="1">
    <location>
        <begin position="21"/>
        <end position="34"/>
    </location>
</feature>
<dbReference type="AlphaFoldDB" id="F0SKR3"/>
<evidence type="ECO:0000313" key="2">
    <source>
        <dbReference type="EMBL" id="ADY58733.1"/>
    </source>
</evidence>
<gene>
    <name evidence="2" type="ordered locus">Plabr_1116</name>
</gene>
<dbReference type="EMBL" id="CP002546">
    <property type="protein sequence ID" value="ADY58733.1"/>
    <property type="molecule type" value="Genomic_DNA"/>
</dbReference>
<keyword evidence="3" id="KW-1185">Reference proteome</keyword>
<proteinExistence type="predicted"/>
<reference evidence="3" key="1">
    <citation type="submission" date="2011-02" db="EMBL/GenBank/DDBJ databases">
        <title>The complete genome of Planctomyces brasiliensis DSM 5305.</title>
        <authorList>
            <person name="Lucas S."/>
            <person name="Copeland A."/>
            <person name="Lapidus A."/>
            <person name="Bruce D."/>
            <person name="Goodwin L."/>
            <person name="Pitluck S."/>
            <person name="Kyrpides N."/>
            <person name="Mavromatis K."/>
            <person name="Pagani I."/>
            <person name="Ivanova N."/>
            <person name="Ovchinnikova G."/>
            <person name="Lu M."/>
            <person name="Detter J.C."/>
            <person name="Han C."/>
            <person name="Land M."/>
            <person name="Hauser L."/>
            <person name="Markowitz V."/>
            <person name="Cheng J.-F."/>
            <person name="Hugenholtz P."/>
            <person name="Woyke T."/>
            <person name="Wu D."/>
            <person name="Tindall B."/>
            <person name="Pomrenke H.G."/>
            <person name="Brambilla E."/>
            <person name="Klenk H.-P."/>
            <person name="Eisen J.A."/>
        </authorList>
    </citation>
    <scope>NUCLEOTIDE SEQUENCE [LARGE SCALE GENOMIC DNA]</scope>
    <source>
        <strain evidence="3">ATCC 49424 / DSM 5305 / JCM 21570 / NBRC 103401 / IFAM 1448</strain>
    </source>
</reference>
<dbReference type="STRING" id="756272.Plabr_1116"/>
<dbReference type="KEGG" id="pbs:Plabr_1116"/>